<evidence type="ECO:0000256" key="1">
    <source>
        <dbReference type="ARBA" id="ARBA00004496"/>
    </source>
</evidence>
<evidence type="ECO:0000256" key="4">
    <source>
        <dbReference type="ARBA" id="ARBA00023125"/>
    </source>
</evidence>
<keyword evidence="3" id="KW-0805">Transcription regulation</keyword>
<reference evidence="7" key="1">
    <citation type="submission" date="2020-02" db="EMBL/GenBank/DDBJ databases">
        <authorList>
            <person name="Meier V. D."/>
        </authorList>
    </citation>
    <scope>NUCLEOTIDE SEQUENCE</scope>
    <source>
        <strain evidence="7">AVDCRST_MAG66</strain>
    </source>
</reference>
<evidence type="ECO:0000259" key="6">
    <source>
        <dbReference type="PROSITE" id="PS50995"/>
    </source>
</evidence>
<keyword evidence="5" id="KW-0804">Transcription</keyword>
<dbReference type="SMART" id="SM00347">
    <property type="entry name" value="HTH_MARR"/>
    <property type="match status" value="1"/>
</dbReference>
<protein>
    <submittedName>
        <fullName evidence="7">Organic hydroperoxide resistance transcriptional regulator</fullName>
    </submittedName>
</protein>
<dbReference type="GO" id="GO:0003700">
    <property type="term" value="F:DNA-binding transcription factor activity"/>
    <property type="evidence" value="ECO:0007669"/>
    <property type="project" value="InterPro"/>
</dbReference>
<dbReference type="GO" id="GO:0005737">
    <property type="term" value="C:cytoplasm"/>
    <property type="evidence" value="ECO:0007669"/>
    <property type="project" value="UniProtKB-SubCell"/>
</dbReference>
<dbReference type="GO" id="GO:0006950">
    <property type="term" value="P:response to stress"/>
    <property type="evidence" value="ECO:0007669"/>
    <property type="project" value="TreeGrafter"/>
</dbReference>
<dbReference type="InterPro" id="IPR039422">
    <property type="entry name" value="MarR/SlyA-like"/>
</dbReference>
<dbReference type="InterPro" id="IPR000835">
    <property type="entry name" value="HTH_MarR-typ"/>
</dbReference>
<dbReference type="PANTHER" id="PTHR33164:SF5">
    <property type="entry name" value="ORGANIC HYDROPEROXIDE RESISTANCE TRANSCRIPTIONAL REGULATOR"/>
    <property type="match status" value="1"/>
</dbReference>
<evidence type="ECO:0000313" key="7">
    <source>
        <dbReference type="EMBL" id="CAA9387370.1"/>
    </source>
</evidence>
<dbReference type="FunFam" id="1.10.10.10:FF:000163">
    <property type="entry name" value="MarR family transcriptional regulator"/>
    <property type="match status" value="1"/>
</dbReference>
<sequence>MAQSGPLRTHPLDEQLCFGLYAASRAMVGHYRPALDALGLTYPQYLVMLVLWERGEATVTAIGSALQLETGTLSPLLKRLEATGYVARRRQEADERSVLVSLTPAGRDLEGRIPEMQAGARQATGLTDDEIAHLREVLQSLTTTLRASRSGVGVSP</sequence>
<dbReference type="EMBL" id="CADCUS010000100">
    <property type="protein sequence ID" value="CAA9387370.1"/>
    <property type="molecule type" value="Genomic_DNA"/>
</dbReference>
<name>A0A6J4NJ13_9PSEU</name>
<evidence type="ECO:0000256" key="3">
    <source>
        <dbReference type="ARBA" id="ARBA00023015"/>
    </source>
</evidence>
<evidence type="ECO:0000256" key="5">
    <source>
        <dbReference type="ARBA" id="ARBA00023163"/>
    </source>
</evidence>
<dbReference type="InterPro" id="IPR055166">
    <property type="entry name" value="Transc_reg_Sar_Rot_HTH"/>
</dbReference>
<proteinExistence type="predicted"/>
<evidence type="ECO:0000256" key="2">
    <source>
        <dbReference type="ARBA" id="ARBA00022490"/>
    </source>
</evidence>
<feature type="domain" description="HTH marR-type" evidence="6">
    <location>
        <begin position="13"/>
        <end position="143"/>
    </location>
</feature>
<organism evidence="7">
    <name type="scientific">uncultured Pseudonocardia sp</name>
    <dbReference type="NCBI Taxonomy" id="211455"/>
    <lineage>
        <taxon>Bacteria</taxon>
        <taxon>Bacillati</taxon>
        <taxon>Actinomycetota</taxon>
        <taxon>Actinomycetes</taxon>
        <taxon>Pseudonocardiales</taxon>
        <taxon>Pseudonocardiaceae</taxon>
        <taxon>Pseudonocardia</taxon>
        <taxon>environmental samples</taxon>
    </lineage>
</organism>
<dbReference type="PROSITE" id="PS50995">
    <property type="entry name" value="HTH_MARR_2"/>
    <property type="match status" value="1"/>
</dbReference>
<dbReference type="Pfam" id="PF22381">
    <property type="entry name" value="Staph_reg_Sar_Rot"/>
    <property type="match status" value="1"/>
</dbReference>
<dbReference type="PANTHER" id="PTHR33164">
    <property type="entry name" value="TRANSCRIPTIONAL REGULATOR, MARR FAMILY"/>
    <property type="match status" value="1"/>
</dbReference>
<dbReference type="PRINTS" id="PR00598">
    <property type="entry name" value="HTHMARR"/>
</dbReference>
<keyword evidence="4" id="KW-0238">DNA-binding</keyword>
<dbReference type="Gene3D" id="1.10.10.10">
    <property type="entry name" value="Winged helix-like DNA-binding domain superfamily/Winged helix DNA-binding domain"/>
    <property type="match status" value="1"/>
</dbReference>
<dbReference type="GO" id="GO:0003677">
    <property type="term" value="F:DNA binding"/>
    <property type="evidence" value="ECO:0007669"/>
    <property type="project" value="UniProtKB-KW"/>
</dbReference>
<keyword evidence="2" id="KW-0963">Cytoplasm</keyword>
<dbReference type="AlphaFoldDB" id="A0A6J4NJ13"/>
<dbReference type="InterPro" id="IPR036390">
    <property type="entry name" value="WH_DNA-bd_sf"/>
</dbReference>
<dbReference type="InterPro" id="IPR036388">
    <property type="entry name" value="WH-like_DNA-bd_sf"/>
</dbReference>
<comment type="subcellular location">
    <subcellularLocation>
        <location evidence="1">Cytoplasm</location>
    </subcellularLocation>
</comment>
<dbReference type="SUPFAM" id="SSF46785">
    <property type="entry name" value="Winged helix' DNA-binding domain"/>
    <property type="match status" value="1"/>
</dbReference>
<gene>
    <name evidence="7" type="ORF">AVDCRST_MAG66-696</name>
</gene>
<accession>A0A6J4NJ13</accession>